<dbReference type="EMBL" id="JACHEN010000006">
    <property type="protein sequence ID" value="MBB6215302.1"/>
    <property type="molecule type" value="Genomic_DNA"/>
</dbReference>
<evidence type="ECO:0000313" key="1">
    <source>
        <dbReference type="EMBL" id="MBB6215302.1"/>
    </source>
</evidence>
<dbReference type="Proteomes" id="UP000579281">
    <property type="component" value="Unassembled WGS sequence"/>
</dbReference>
<evidence type="ECO:0000313" key="2">
    <source>
        <dbReference type="Proteomes" id="UP000579281"/>
    </source>
</evidence>
<dbReference type="AlphaFoldDB" id="A0A841KWK0"/>
<protein>
    <submittedName>
        <fullName evidence="1">Uncharacterized protein</fullName>
    </submittedName>
</protein>
<comment type="caution">
    <text evidence="1">The sequence shown here is derived from an EMBL/GenBank/DDBJ whole genome shotgun (WGS) entry which is preliminary data.</text>
</comment>
<sequence length="54" mass="6338">MDLSIYPENVQDFLSEFIKRGIIDSNSIPDKTFIHFLSTQKYDADYIDALMHLK</sequence>
<proteinExistence type="predicted"/>
<reference evidence="1 2" key="1">
    <citation type="submission" date="2020-08" db="EMBL/GenBank/DDBJ databases">
        <title>Genomic Encyclopedia of Type Strains, Phase IV (KMG-IV): sequencing the most valuable type-strain genomes for metagenomic binning, comparative biology and taxonomic classification.</title>
        <authorList>
            <person name="Goeker M."/>
        </authorList>
    </citation>
    <scope>NUCLEOTIDE SEQUENCE [LARGE SCALE GENOMIC DNA]</scope>
    <source>
        <strain evidence="1 2">DSM 103526</strain>
    </source>
</reference>
<name>A0A841KWK0_9FIRM</name>
<accession>A0A841KWK0</accession>
<gene>
    <name evidence="1" type="ORF">HNQ80_001391</name>
</gene>
<dbReference type="RefSeq" id="WP_184309468.1">
    <property type="nucleotide sequence ID" value="NZ_JACHEN010000006.1"/>
</dbReference>
<keyword evidence="2" id="KW-1185">Reference proteome</keyword>
<organism evidence="1 2">
    <name type="scientific">Anaerosolibacter carboniphilus</name>
    <dbReference type="NCBI Taxonomy" id="1417629"/>
    <lineage>
        <taxon>Bacteria</taxon>
        <taxon>Bacillati</taxon>
        <taxon>Bacillota</taxon>
        <taxon>Clostridia</taxon>
        <taxon>Peptostreptococcales</taxon>
        <taxon>Thermotaleaceae</taxon>
        <taxon>Anaerosolibacter</taxon>
    </lineage>
</organism>